<evidence type="ECO:0000313" key="6">
    <source>
        <dbReference type="Proteomes" id="UP000199636"/>
    </source>
</evidence>
<evidence type="ECO:0000259" key="4">
    <source>
        <dbReference type="PROSITE" id="PS50110"/>
    </source>
</evidence>
<feature type="domain" description="Response regulatory" evidence="4">
    <location>
        <begin position="6"/>
        <end position="122"/>
    </location>
</feature>
<dbReference type="PRINTS" id="PR00038">
    <property type="entry name" value="HTHLUXR"/>
</dbReference>
<evidence type="ECO:0000256" key="2">
    <source>
        <dbReference type="PROSITE-ProRule" id="PRU00169"/>
    </source>
</evidence>
<evidence type="ECO:0000256" key="1">
    <source>
        <dbReference type="ARBA" id="ARBA00023125"/>
    </source>
</evidence>
<dbReference type="SUPFAM" id="SSF52172">
    <property type="entry name" value="CheY-like"/>
    <property type="match status" value="1"/>
</dbReference>
<gene>
    <name evidence="5" type="ORF">SAMN05216272_11723</name>
</gene>
<evidence type="ECO:0000313" key="5">
    <source>
        <dbReference type="EMBL" id="SDI71207.1"/>
    </source>
</evidence>
<dbReference type="PANTHER" id="PTHR43214:SF38">
    <property type="entry name" value="NITRATE_NITRITE RESPONSE REGULATOR PROTEIN NARL"/>
    <property type="match status" value="1"/>
</dbReference>
<dbReference type="InterPro" id="IPR039420">
    <property type="entry name" value="WalR-like"/>
</dbReference>
<dbReference type="EMBL" id="FNDS01000017">
    <property type="protein sequence ID" value="SDI71207.1"/>
    <property type="molecule type" value="Genomic_DNA"/>
</dbReference>
<dbReference type="Gene3D" id="3.40.50.2300">
    <property type="match status" value="1"/>
</dbReference>
<dbReference type="InterPro" id="IPR000792">
    <property type="entry name" value="Tscrpt_reg_LuxR_C"/>
</dbReference>
<dbReference type="InterPro" id="IPR001789">
    <property type="entry name" value="Sig_transdc_resp-reg_receiver"/>
</dbReference>
<dbReference type="SUPFAM" id="SSF46894">
    <property type="entry name" value="C-terminal effector domain of the bipartite response regulators"/>
    <property type="match status" value="1"/>
</dbReference>
<keyword evidence="1" id="KW-0238">DNA-binding</keyword>
<feature type="modified residue" description="4-aspartylphosphate" evidence="2">
    <location>
        <position position="57"/>
    </location>
</feature>
<dbReference type="PANTHER" id="PTHR43214">
    <property type="entry name" value="TWO-COMPONENT RESPONSE REGULATOR"/>
    <property type="match status" value="1"/>
</dbReference>
<dbReference type="PROSITE" id="PS50043">
    <property type="entry name" value="HTH_LUXR_2"/>
    <property type="match status" value="1"/>
</dbReference>
<dbReference type="PROSITE" id="PS50110">
    <property type="entry name" value="RESPONSE_REGULATORY"/>
    <property type="match status" value="1"/>
</dbReference>
<name>A0A1G8MTP5_9PSED</name>
<dbReference type="OrthoDB" id="9796655at2"/>
<proteinExistence type="predicted"/>
<dbReference type="SMART" id="SM00448">
    <property type="entry name" value="REC"/>
    <property type="match status" value="1"/>
</dbReference>
<protein>
    <submittedName>
        <fullName evidence="5">Two-component system, NarL family, nitrate/nitrite response regulator NarL</fullName>
    </submittedName>
</protein>
<organism evidence="5 6">
    <name type="scientific">Pseudomonas panipatensis</name>
    <dbReference type="NCBI Taxonomy" id="428992"/>
    <lineage>
        <taxon>Bacteria</taxon>
        <taxon>Pseudomonadati</taxon>
        <taxon>Pseudomonadota</taxon>
        <taxon>Gammaproteobacteria</taxon>
        <taxon>Pseudomonadales</taxon>
        <taxon>Pseudomonadaceae</taxon>
        <taxon>Pseudomonas</taxon>
    </lineage>
</organism>
<dbReference type="AlphaFoldDB" id="A0A1G8MTP5"/>
<dbReference type="STRING" id="428992.SAMN05216272_11723"/>
<sequence>MHPNATLLLIDDHPLFRRGLAELFSDSGDFVVVGQASGGREGITLACQLLPELILLDLHMPGLGGLQVLDELRQLELASRVIILTASLDRAELVAALRLGAEGYVLKDTEPDALLDYVRHCSKGTVALDETLVALLAEQVQGPATPGDLTEREAQTLALIASGLSNKLIARELGISDGTVKIYVKNLLRKFNLNSRLELAAWVHRSGGRAD</sequence>
<reference evidence="6" key="1">
    <citation type="submission" date="2016-10" db="EMBL/GenBank/DDBJ databases">
        <authorList>
            <person name="Varghese N."/>
            <person name="Submissions S."/>
        </authorList>
    </citation>
    <scope>NUCLEOTIDE SEQUENCE [LARGE SCALE GENOMIC DNA]</scope>
    <source>
        <strain evidence="6">CCM 7469</strain>
    </source>
</reference>
<feature type="domain" description="HTH luxR-type" evidence="3">
    <location>
        <begin position="142"/>
        <end position="207"/>
    </location>
</feature>
<dbReference type="InterPro" id="IPR016032">
    <property type="entry name" value="Sig_transdc_resp-reg_C-effctor"/>
</dbReference>
<dbReference type="GO" id="GO:0003677">
    <property type="term" value="F:DNA binding"/>
    <property type="evidence" value="ECO:0007669"/>
    <property type="project" value="UniProtKB-KW"/>
</dbReference>
<dbReference type="PROSITE" id="PS00622">
    <property type="entry name" value="HTH_LUXR_1"/>
    <property type="match status" value="1"/>
</dbReference>
<dbReference type="GO" id="GO:0006355">
    <property type="term" value="P:regulation of DNA-templated transcription"/>
    <property type="evidence" value="ECO:0007669"/>
    <property type="project" value="InterPro"/>
</dbReference>
<dbReference type="RefSeq" id="WP_090268121.1">
    <property type="nucleotide sequence ID" value="NZ_FNDS01000017.1"/>
</dbReference>
<dbReference type="GO" id="GO:0000160">
    <property type="term" value="P:phosphorelay signal transduction system"/>
    <property type="evidence" value="ECO:0007669"/>
    <property type="project" value="InterPro"/>
</dbReference>
<evidence type="ECO:0000259" key="3">
    <source>
        <dbReference type="PROSITE" id="PS50043"/>
    </source>
</evidence>
<keyword evidence="6" id="KW-1185">Reference proteome</keyword>
<accession>A0A1G8MTP5</accession>
<dbReference type="InterPro" id="IPR011006">
    <property type="entry name" value="CheY-like_superfamily"/>
</dbReference>
<dbReference type="Proteomes" id="UP000199636">
    <property type="component" value="Unassembled WGS sequence"/>
</dbReference>
<dbReference type="CDD" id="cd06170">
    <property type="entry name" value="LuxR_C_like"/>
    <property type="match status" value="1"/>
</dbReference>
<dbReference type="Pfam" id="PF00072">
    <property type="entry name" value="Response_reg"/>
    <property type="match status" value="1"/>
</dbReference>
<dbReference type="SMART" id="SM00421">
    <property type="entry name" value="HTH_LUXR"/>
    <property type="match status" value="1"/>
</dbReference>
<keyword evidence="2" id="KW-0597">Phosphoprotein</keyword>
<dbReference type="Pfam" id="PF00196">
    <property type="entry name" value="GerE"/>
    <property type="match status" value="1"/>
</dbReference>